<sequence length="228" mass="26943">MKPNAHDELINGSLLHQSVTERLDTAEANPVALDNELLELIFDLYDDDRDFPYQKIRKFSIGEILTYLQATHRYYLTKKLPEIEQSLLHIFSRYGKTHELLAELCFFFNDYKNDLIEHVKMEEREFFPYIKRLVKAVQGDMPKEEIAELLATASIAQFTDHHDSIEDELKEVSIIIKRYSEYETTPLPYRVFLNQVELFELELRKHAIIEDHVLVPMAEELEKKLRGQ</sequence>
<gene>
    <name evidence="2" type="ORF">GCM10007390_06180</name>
</gene>
<organism evidence="2 3">
    <name type="scientific">Persicitalea jodogahamensis</name>
    <dbReference type="NCBI Taxonomy" id="402147"/>
    <lineage>
        <taxon>Bacteria</taxon>
        <taxon>Pseudomonadati</taxon>
        <taxon>Bacteroidota</taxon>
        <taxon>Cytophagia</taxon>
        <taxon>Cytophagales</taxon>
        <taxon>Spirosomataceae</taxon>
        <taxon>Persicitalea</taxon>
    </lineage>
</organism>
<name>A0A8J3G8J9_9BACT</name>
<dbReference type="EMBL" id="BMXF01000001">
    <property type="protein sequence ID" value="GHB55718.1"/>
    <property type="molecule type" value="Genomic_DNA"/>
</dbReference>
<dbReference type="Gene3D" id="1.20.120.520">
    <property type="entry name" value="nmb1532 protein domain like"/>
    <property type="match status" value="1"/>
</dbReference>
<reference evidence="2 3" key="1">
    <citation type="journal article" date="2014" name="Int. J. Syst. Evol. Microbiol.">
        <title>Complete genome sequence of Corynebacterium casei LMG S-19264T (=DSM 44701T), isolated from a smear-ripened cheese.</title>
        <authorList>
            <consortium name="US DOE Joint Genome Institute (JGI-PGF)"/>
            <person name="Walter F."/>
            <person name="Albersmeier A."/>
            <person name="Kalinowski J."/>
            <person name="Ruckert C."/>
        </authorList>
    </citation>
    <scope>NUCLEOTIDE SEQUENCE [LARGE SCALE GENOMIC DNA]</scope>
    <source>
        <strain evidence="2 3">KCTC 12866</strain>
    </source>
</reference>
<dbReference type="PANTHER" id="PTHR36438">
    <property type="entry name" value="IRON-SULFUR CLUSTER REPAIR PROTEIN YTFE"/>
    <property type="match status" value="1"/>
</dbReference>
<dbReference type="PANTHER" id="PTHR36438:SF1">
    <property type="entry name" value="IRON-SULFUR CLUSTER REPAIR PROTEIN YTFE"/>
    <property type="match status" value="1"/>
</dbReference>
<evidence type="ECO:0000256" key="1">
    <source>
        <dbReference type="ARBA" id="ARBA00004496"/>
    </source>
</evidence>
<dbReference type="RefSeq" id="WP_189562879.1">
    <property type="nucleotide sequence ID" value="NZ_BMXF01000001.1"/>
</dbReference>
<comment type="subcellular location">
    <subcellularLocation>
        <location evidence="1">Cytoplasm</location>
    </subcellularLocation>
</comment>
<comment type="caution">
    <text evidence="2">The sequence shown here is derived from an EMBL/GenBank/DDBJ whole genome shotgun (WGS) entry which is preliminary data.</text>
</comment>
<evidence type="ECO:0000313" key="2">
    <source>
        <dbReference type="EMBL" id="GHB55718.1"/>
    </source>
</evidence>
<evidence type="ECO:0000313" key="3">
    <source>
        <dbReference type="Proteomes" id="UP000598271"/>
    </source>
</evidence>
<evidence type="ECO:0008006" key="4">
    <source>
        <dbReference type="Google" id="ProtNLM"/>
    </source>
</evidence>
<proteinExistence type="predicted"/>
<accession>A0A8J3G8J9</accession>
<dbReference type="InterPro" id="IPR019903">
    <property type="entry name" value="RIC_family"/>
</dbReference>
<dbReference type="AlphaFoldDB" id="A0A8J3G8J9"/>
<keyword evidence="3" id="KW-1185">Reference proteome</keyword>
<dbReference type="GO" id="GO:0005737">
    <property type="term" value="C:cytoplasm"/>
    <property type="evidence" value="ECO:0007669"/>
    <property type="project" value="UniProtKB-SubCell"/>
</dbReference>
<dbReference type="Proteomes" id="UP000598271">
    <property type="component" value="Unassembled WGS sequence"/>
</dbReference>
<protein>
    <recommendedName>
        <fullName evidence="4">Hemerythrin</fullName>
    </recommendedName>
</protein>